<dbReference type="PRINTS" id="PR02028">
    <property type="entry name" value="CMYCBINDINGP"/>
</dbReference>
<dbReference type="GO" id="GO:0005634">
    <property type="term" value="C:nucleus"/>
    <property type="evidence" value="ECO:0007669"/>
    <property type="project" value="UniProtKB-SubCell"/>
</dbReference>
<proteinExistence type="inferred from homology"/>
<organism evidence="5 6">
    <name type="scientific">Trichobilharzia regenti</name>
    <name type="common">Nasal bird schistosome</name>
    <dbReference type="NCBI Taxonomy" id="157069"/>
    <lineage>
        <taxon>Eukaryota</taxon>
        <taxon>Metazoa</taxon>
        <taxon>Spiralia</taxon>
        <taxon>Lophotrochozoa</taxon>
        <taxon>Platyhelminthes</taxon>
        <taxon>Trematoda</taxon>
        <taxon>Digenea</taxon>
        <taxon>Strigeidida</taxon>
        <taxon>Schistosomatoidea</taxon>
        <taxon>Schistosomatidae</taxon>
        <taxon>Trichobilharzia</taxon>
    </lineage>
</organism>
<dbReference type="WBParaSite" id="TREG1_3070.1">
    <property type="protein sequence ID" value="TREG1_3070.1"/>
    <property type="gene ID" value="TREG1_3070"/>
</dbReference>
<dbReference type="PANTHER" id="PTHR13168:SF0">
    <property type="entry name" value="C-MYC-BINDING PROTEIN"/>
    <property type="match status" value="1"/>
</dbReference>
<evidence type="ECO:0000313" key="6">
    <source>
        <dbReference type="WBParaSite" id="TREG1_3070.1"/>
    </source>
</evidence>
<protein>
    <recommendedName>
        <fullName evidence="7">c-Myc-binding protein</fullName>
    </recommendedName>
</protein>
<dbReference type="Proteomes" id="UP000050795">
    <property type="component" value="Unassembled WGS sequence"/>
</dbReference>
<dbReference type="GO" id="GO:0003713">
    <property type="term" value="F:transcription coactivator activity"/>
    <property type="evidence" value="ECO:0007669"/>
    <property type="project" value="InterPro"/>
</dbReference>
<sequence length="109" mass="12357">MSSYKPGNSKREEFRKYLEKSGVIDALTKVLVGLYEESEKPDNALEFMKKHLQAEGPDPSDIEAMKLEIAELKQKLELLETENSELKRSLNHQQQLTPATGTNDGNTTY</sequence>
<feature type="compositionally biased region" description="Polar residues" evidence="4">
    <location>
        <begin position="91"/>
        <end position="109"/>
    </location>
</feature>
<name>A0AA85JMK9_TRIRE</name>
<evidence type="ECO:0000256" key="4">
    <source>
        <dbReference type="SAM" id="MobiDB-lite"/>
    </source>
</evidence>
<feature type="region of interest" description="Disordered" evidence="4">
    <location>
        <begin position="84"/>
        <end position="109"/>
    </location>
</feature>
<dbReference type="Gene3D" id="6.10.250.1060">
    <property type="match status" value="1"/>
</dbReference>
<dbReference type="CDD" id="cd21937">
    <property type="entry name" value="ZIP_MycBP-like"/>
    <property type="match status" value="1"/>
</dbReference>
<dbReference type="InterPro" id="IPR026060">
    <property type="entry name" value="AMY1"/>
</dbReference>
<reference evidence="5" key="1">
    <citation type="submission" date="2022-06" db="EMBL/GenBank/DDBJ databases">
        <authorList>
            <person name="Berger JAMES D."/>
            <person name="Berger JAMES D."/>
        </authorList>
    </citation>
    <scope>NUCLEOTIDE SEQUENCE [LARGE SCALE GENOMIC DNA]</scope>
</reference>
<evidence type="ECO:0000313" key="5">
    <source>
        <dbReference type="Proteomes" id="UP000050795"/>
    </source>
</evidence>
<evidence type="ECO:0000256" key="2">
    <source>
        <dbReference type="ARBA" id="ARBA00009389"/>
    </source>
</evidence>
<dbReference type="AlphaFoldDB" id="A0AA85JMK9"/>
<evidence type="ECO:0008006" key="7">
    <source>
        <dbReference type="Google" id="ProtNLM"/>
    </source>
</evidence>
<keyword evidence="3" id="KW-0539">Nucleus</keyword>
<comment type="subcellular location">
    <subcellularLocation>
        <location evidence="1">Nucleus</location>
    </subcellularLocation>
</comment>
<comment type="similarity">
    <text evidence="2">Belongs to the AMY1 family.</text>
</comment>
<keyword evidence="5" id="KW-1185">Reference proteome</keyword>
<dbReference type="PANTHER" id="PTHR13168">
    <property type="entry name" value="ASSOCIATE OF C-MYC AMY-1"/>
    <property type="match status" value="1"/>
</dbReference>
<evidence type="ECO:0000256" key="3">
    <source>
        <dbReference type="ARBA" id="ARBA00023242"/>
    </source>
</evidence>
<accession>A0AA85JMK9</accession>
<evidence type="ECO:0000256" key="1">
    <source>
        <dbReference type="ARBA" id="ARBA00004123"/>
    </source>
</evidence>
<reference evidence="6" key="2">
    <citation type="submission" date="2023-11" db="UniProtKB">
        <authorList>
            <consortium name="WormBaseParasite"/>
        </authorList>
    </citation>
    <scope>IDENTIFICATION</scope>
</reference>